<dbReference type="AlphaFoldDB" id="A0A0K2V9U5"/>
<reference evidence="1" key="1">
    <citation type="submission" date="2014-05" db="EMBL/GenBank/DDBJ databases">
        <authorList>
            <person name="Chronopoulou M."/>
        </authorList>
    </citation>
    <scope>NUCLEOTIDE SEQUENCE</scope>
    <source>
        <tissue evidence="1">Whole organism</tissue>
    </source>
</reference>
<dbReference type="EMBL" id="HACA01029952">
    <property type="protein sequence ID" value="CDW47313.1"/>
    <property type="molecule type" value="Transcribed_RNA"/>
</dbReference>
<evidence type="ECO:0000313" key="1">
    <source>
        <dbReference type="EMBL" id="CDW47313.1"/>
    </source>
</evidence>
<organism evidence="1">
    <name type="scientific">Lepeophtheirus salmonis</name>
    <name type="common">Salmon louse</name>
    <name type="synonym">Caligus salmonis</name>
    <dbReference type="NCBI Taxonomy" id="72036"/>
    <lineage>
        <taxon>Eukaryota</taxon>
        <taxon>Metazoa</taxon>
        <taxon>Ecdysozoa</taxon>
        <taxon>Arthropoda</taxon>
        <taxon>Crustacea</taxon>
        <taxon>Multicrustacea</taxon>
        <taxon>Hexanauplia</taxon>
        <taxon>Copepoda</taxon>
        <taxon>Siphonostomatoida</taxon>
        <taxon>Caligidae</taxon>
        <taxon>Lepeophtheirus</taxon>
    </lineage>
</organism>
<sequence>MRKINEDQTKYCLMASTLPNEGFKSIPIKKEGLMYDCAKKAILKKYGLSPSDIINFFF</sequence>
<accession>A0A0K2V9U5</accession>
<protein>
    <submittedName>
        <fullName evidence="1">Uncharacterized protein</fullName>
    </submittedName>
</protein>
<name>A0A0K2V9U5_LEPSM</name>
<proteinExistence type="predicted"/>